<accession>A0A6C0D7Q8</accession>
<reference evidence="1" key="1">
    <citation type="journal article" date="2020" name="Nature">
        <title>Giant virus diversity and host interactions through global metagenomics.</title>
        <authorList>
            <person name="Schulz F."/>
            <person name="Roux S."/>
            <person name="Paez-Espino D."/>
            <person name="Jungbluth S."/>
            <person name="Walsh D.A."/>
            <person name="Denef V.J."/>
            <person name="McMahon K.D."/>
            <person name="Konstantinidis K.T."/>
            <person name="Eloe-Fadrosh E.A."/>
            <person name="Kyrpides N.C."/>
            <person name="Woyke T."/>
        </authorList>
    </citation>
    <scope>NUCLEOTIDE SEQUENCE</scope>
    <source>
        <strain evidence="1">GVMAG-M-3300023174-130</strain>
    </source>
</reference>
<protein>
    <submittedName>
        <fullName evidence="1">Uncharacterized protein</fullName>
    </submittedName>
</protein>
<sequence length="51" mass="6246">MKELDDVLNEKYPNLKYKYVILNDPNGLEYFKRHLIDMNFSENDLELKRLL</sequence>
<organism evidence="1">
    <name type="scientific">viral metagenome</name>
    <dbReference type="NCBI Taxonomy" id="1070528"/>
    <lineage>
        <taxon>unclassified sequences</taxon>
        <taxon>metagenomes</taxon>
        <taxon>organismal metagenomes</taxon>
    </lineage>
</organism>
<dbReference type="EMBL" id="MN739551">
    <property type="protein sequence ID" value="QHT12808.1"/>
    <property type="molecule type" value="Genomic_DNA"/>
</dbReference>
<proteinExistence type="predicted"/>
<dbReference type="AlphaFoldDB" id="A0A6C0D7Q8"/>
<name>A0A6C0D7Q8_9ZZZZ</name>
<evidence type="ECO:0000313" key="1">
    <source>
        <dbReference type="EMBL" id="QHT12808.1"/>
    </source>
</evidence>